<comment type="caution">
    <text evidence="5">Lacks conserved residue(s) required for the propagation of feature annotation.</text>
</comment>
<dbReference type="GO" id="GO:0030246">
    <property type="term" value="F:carbohydrate binding"/>
    <property type="evidence" value="ECO:0007669"/>
    <property type="project" value="InterPro"/>
</dbReference>
<keyword evidence="2" id="KW-0645">Protease</keyword>
<dbReference type="GO" id="GO:0004252">
    <property type="term" value="F:serine-type endopeptidase activity"/>
    <property type="evidence" value="ECO:0007669"/>
    <property type="project" value="InterPro"/>
</dbReference>
<keyword evidence="9" id="KW-1185">Reference proteome</keyword>
<dbReference type="Gene3D" id="2.60.40.1120">
    <property type="entry name" value="Carboxypeptidase-like, regulatory domain"/>
    <property type="match status" value="2"/>
</dbReference>
<comment type="caution">
    <text evidence="8">The sequence shown here is derived from an EMBL/GenBank/DDBJ whole genome shotgun (WGS) entry which is preliminary data.</text>
</comment>
<feature type="domain" description="Peptidase S8/S53" evidence="7">
    <location>
        <begin position="187"/>
        <end position="458"/>
    </location>
</feature>
<accession>A0A919RFL3</accession>
<evidence type="ECO:0000256" key="1">
    <source>
        <dbReference type="ARBA" id="ARBA00011073"/>
    </source>
</evidence>
<evidence type="ECO:0000256" key="2">
    <source>
        <dbReference type="ARBA" id="ARBA00022670"/>
    </source>
</evidence>
<dbReference type="InterPro" id="IPR000209">
    <property type="entry name" value="Peptidase_S8/S53_dom"/>
</dbReference>
<dbReference type="PRINTS" id="PR00723">
    <property type="entry name" value="SUBTILISIN"/>
</dbReference>
<name>A0A919RFL3_9ACTN</name>
<evidence type="ECO:0000256" key="6">
    <source>
        <dbReference type="SAM" id="MobiDB-lite"/>
    </source>
</evidence>
<evidence type="ECO:0000256" key="3">
    <source>
        <dbReference type="ARBA" id="ARBA00022801"/>
    </source>
</evidence>
<dbReference type="PANTHER" id="PTHR43806">
    <property type="entry name" value="PEPTIDASE S8"/>
    <property type="match status" value="1"/>
</dbReference>
<evidence type="ECO:0000256" key="4">
    <source>
        <dbReference type="ARBA" id="ARBA00022825"/>
    </source>
</evidence>
<dbReference type="SUPFAM" id="SSF49464">
    <property type="entry name" value="Carboxypeptidase regulatory domain-like"/>
    <property type="match status" value="1"/>
</dbReference>
<dbReference type="Gene3D" id="3.40.50.200">
    <property type="entry name" value="Peptidase S8/S53 domain"/>
    <property type="match status" value="1"/>
</dbReference>
<reference evidence="8" key="1">
    <citation type="submission" date="2021-01" db="EMBL/GenBank/DDBJ databases">
        <title>Whole genome shotgun sequence of Sinosporangium siamense NBRC 109515.</title>
        <authorList>
            <person name="Komaki H."/>
            <person name="Tamura T."/>
        </authorList>
    </citation>
    <scope>NUCLEOTIDE SEQUENCE</scope>
    <source>
        <strain evidence="8">NBRC 109515</strain>
    </source>
</reference>
<dbReference type="InterPro" id="IPR036852">
    <property type="entry name" value="Peptidase_S8/S53_dom_sf"/>
</dbReference>
<gene>
    <name evidence="8" type="ORF">Ssi02_21260</name>
</gene>
<dbReference type="InterPro" id="IPR013784">
    <property type="entry name" value="Carb-bd-like_fold"/>
</dbReference>
<feature type="compositionally biased region" description="Basic and acidic residues" evidence="6">
    <location>
        <begin position="139"/>
        <end position="157"/>
    </location>
</feature>
<sequence>MLIVSQAPALAGSSALSPDKIHKSVHADLAGDGKAAFWVRLNNSADLSSAKRAVTKTDKARLVYEAKTTHAESSQAELRKLLTAAGAEFTPYWVVNAVQVKGGDRALADTIAKLPQVLGIDPVETVEFPADAAPPAAKPKPEAEAEYKAETKREGKPASKAKAASVLSWNLESINAPRVWNELGTRGENIVVGNIDSGAKFDHPALESQYRGRKANGTVDHNYSWFDPDRLCPTEAPCDDRSYGTGNLGVMVGGEALGFRVGVAPGAKWIAAKACDEVSRCGDSALLASAQWMLAPTDLGGHNPRPDLAPDIVSNSWQTQSWAPWWYQPLVEAWTTAGIFAVFPSGDLWDGGCGTTSGPGAEAANYSVGIYEQDGTISRLSQRGPGANGEIKPNLTAPGVSITTAAPDDTVLLTNGSAIASSHVAGTVALIWSRAPGLIGDIPATRALLDGTAIDVDDTRCGGTAADNNIAGEGRLDAYAAVRDAPVVPAGTLSGTVTGPTPPTDPTGRIGGVTVKVAGPVTRTTTTAGDGTWSLSRLPAGQYQVGVRHYGFRDSAVTATVVADQTATAHVVLTPSRTSIVSGTITVGGQPRAGAVVSVLGTSVFARTNANGRYQLQVAHGAHTLRTVSSSRCENTVYRPINVSGRLTDNAELPSRVDAFGYMCTPGPNNYLQGLEKVTPDSNFGVNITLPFPFTLYGQSHTTARVSSFGYINFASNYTIGLNTKLPSYQNPNGSLFAYWRYLSLDNRSGIYTGTYGTAPDRKYVVEWRSVHFLRDKTKRLSVSAVIGEDGTVGYHYRGIDHPDEAGASTTVGLENHNGTAGFEYSFNSPDALRNGQSLTFKLREPAG</sequence>
<evidence type="ECO:0000313" key="9">
    <source>
        <dbReference type="Proteomes" id="UP000606172"/>
    </source>
</evidence>
<evidence type="ECO:0000259" key="7">
    <source>
        <dbReference type="Pfam" id="PF00082"/>
    </source>
</evidence>
<evidence type="ECO:0000313" key="8">
    <source>
        <dbReference type="EMBL" id="GII91895.1"/>
    </source>
</evidence>
<feature type="region of interest" description="Disordered" evidence="6">
    <location>
        <begin position="491"/>
        <end position="513"/>
    </location>
</feature>
<dbReference type="PANTHER" id="PTHR43806:SF11">
    <property type="entry name" value="CEREVISIN-RELATED"/>
    <property type="match status" value="1"/>
</dbReference>
<dbReference type="EMBL" id="BOOW01000012">
    <property type="protein sequence ID" value="GII91895.1"/>
    <property type="molecule type" value="Genomic_DNA"/>
</dbReference>
<feature type="region of interest" description="Disordered" evidence="6">
    <location>
        <begin position="131"/>
        <end position="159"/>
    </location>
</feature>
<protein>
    <recommendedName>
        <fullName evidence="7">Peptidase S8/S53 domain-containing protein</fullName>
    </recommendedName>
</protein>
<keyword evidence="3" id="KW-0378">Hydrolase</keyword>
<dbReference type="InterPro" id="IPR050131">
    <property type="entry name" value="Peptidase_S8_subtilisin-like"/>
</dbReference>
<dbReference type="PROSITE" id="PS51892">
    <property type="entry name" value="SUBTILASE"/>
    <property type="match status" value="1"/>
</dbReference>
<evidence type="ECO:0000256" key="5">
    <source>
        <dbReference type="PROSITE-ProRule" id="PRU01240"/>
    </source>
</evidence>
<dbReference type="Proteomes" id="UP000606172">
    <property type="component" value="Unassembled WGS sequence"/>
</dbReference>
<dbReference type="Pfam" id="PF00082">
    <property type="entry name" value="Peptidase_S8"/>
    <property type="match status" value="1"/>
</dbReference>
<organism evidence="8 9">
    <name type="scientific">Sinosporangium siamense</name>
    <dbReference type="NCBI Taxonomy" id="1367973"/>
    <lineage>
        <taxon>Bacteria</taxon>
        <taxon>Bacillati</taxon>
        <taxon>Actinomycetota</taxon>
        <taxon>Actinomycetes</taxon>
        <taxon>Streptosporangiales</taxon>
        <taxon>Streptosporangiaceae</taxon>
        <taxon>Sinosporangium</taxon>
    </lineage>
</organism>
<dbReference type="InterPro" id="IPR015500">
    <property type="entry name" value="Peptidase_S8_subtilisin-rel"/>
</dbReference>
<dbReference type="Pfam" id="PF13620">
    <property type="entry name" value="CarboxypepD_reg"/>
    <property type="match status" value="1"/>
</dbReference>
<keyword evidence="4" id="KW-0720">Serine protease</keyword>
<dbReference type="InterPro" id="IPR008969">
    <property type="entry name" value="CarboxyPept-like_regulatory"/>
</dbReference>
<proteinExistence type="inferred from homology"/>
<dbReference type="SUPFAM" id="SSF49452">
    <property type="entry name" value="Starch-binding domain-like"/>
    <property type="match status" value="1"/>
</dbReference>
<dbReference type="GO" id="GO:0006508">
    <property type="term" value="P:proteolysis"/>
    <property type="evidence" value="ECO:0007669"/>
    <property type="project" value="UniProtKB-KW"/>
</dbReference>
<dbReference type="AlphaFoldDB" id="A0A919RFL3"/>
<comment type="similarity">
    <text evidence="1 5">Belongs to the peptidase S8 family.</text>
</comment>
<dbReference type="SUPFAM" id="SSF52743">
    <property type="entry name" value="Subtilisin-like"/>
    <property type="match status" value="1"/>
</dbReference>